<evidence type="ECO:0008006" key="3">
    <source>
        <dbReference type="Google" id="ProtNLM"/>
    </source>
</evidence>
<evidence type="ECO:0000313" key="2">
    <source>
        <dbReference type="Proteomes" id="UP000190023"/>
    </source>
</evidence>
<dbReference type="OrthoDB" id="9777645at2"/>
<gene>
    <name evidence="1" type="ORF">B0188_07020</name>
</gene>
<dbReference type="PIRSF" id="PIRSF019381">
    <property type="entry name" value="YcjX"/>
    <property type="match status" value="1"/>
</dbReference>
<proteinExistence type="predicted"/>
<organism evidence="1 2">
    <name type="scientific">[Haemophilus] felis</name>
    <dbReference type="NCBI Taxonomy" id="123822"/>
    <lineage>
        <taxon>Bacteria</taxon>
        <taxon>Pseudomonadati</taxon>
        <taxon>Pseudomonadota</taxon>
        <taxon>Gammaproteobacteria</taxon>
        <taxon>Pasteurellales</taxon>
        <taxon>Pasteurellaceae</taxon>
    </lineage>
</organism>
<dbReference type="PANTHER" id="PTHR38605:SF1">
    <property type="entry name" value="ATPASE"/>
    <property type="match status" value="1"/>
</dbReference>
<name>A0A1T0AYD5_9PAST</name>
<protein>
    <recommendedName>
        <fullName evidence="3">Nucleoside triphosphate hydrolase</fullName>
    </recommendedName>
</protein>
<keyword evidence="2" id="KW-1185">Reference proteome</keyword>
<sequence>MLNYLQQELNELVDRGLDRRLRIAVTGLSRCGKTAFITSLVDQLLYINSHRPYGHLPLFNAARLGYILAVKRLPQGNLSIPRFDYEKNMQALQRDIPRWPDSTRGVSETRLAIRYQRQEGLVRHLQQTSTLYVDIFDYPGEWLLDLPLLDMDYQQWCQQMRALVQSQPLSWREVWLAPAMQLDLTATADEQVLANIAKDYTHYLLRCKEAGLSFIQPGRFVLPAELADAPVLQFFPLLHLNEEEWKKLEKKSKSGSYFALLKRRYEHYREHIVKRFYKEHFSTFDRQIVLVDCLTALNQGESAFHNMQYALQQLFHNFHYGKRSLLNRLFSPCIDKLMFVATKADHITRDQMSNVVQLLRLMVQEGSRHLAYEGIQTEYGAIASICATQPVVVTQQGKRFNAVQGVLAKNGEKTTLFPGEVPSKLPSSAFWQQHGFAFEQFAPPQIARGDVLPHLRLDAVLQFLLGDKLV</sequence>
<dbReference type="Proteomes" id="UP000190023">
    <property type="component" value="Unassembled WGS sequence"/>
</dbReference>
<dbReference type="InterPro" id="IPR007413">
    <property type="entry name" value="YcjX-like"/>
</dbReference>
<evidence type="ECO:0000313" key="1">
    <source>
        <dbReference type="EMBL" id="OOS02963.1"/>
    </source>
</evidence>
<dbReference type="EMBL" id="MUYB01000028">
    <property type="protein sequence ID" value="OOS02963.1"/>
    <property type="molecule type" value="Genomic_DNA"/>
</dbReference>
<dbReference type="PANTHER" id="PTHR38605">
    <property type="entry name" value="ATPASE-RELATED"/>
    <property type="match status" value="1"/>
</dbReference>
<comment type="caution">
    <text evidence="1">The sequence shown here is derived from an EMBL/GenBank/DDBJ whole genome shotgun (WGS) entry which is preliminary data.</text>
</comment>
<accession>A0A1T0AYD5</accession>
<dbReference type="AlphaFoldDB" id="A0A1T0AYD5"/>
<reference evidence="1 2" key="1">
    <citation type="submission" date="2017-02" db="EMBL/GenBank/DDBJ databases">
        <title>Draft genome sequence of Haemophilus felis CCUG 31170 type strain.</title>
        <authorList>
            <person name="Engstrom-Jakobsson H."/>
            <person name="Salva-Serra F."/>
            <person name="Thorell K."/>
            <person name="Gonzales-Siles L."/>
            <person name="Karlsson R."/>
            <person name="Boulund F."/>
            <person name="Engstrand L."/>
            <person name="Kristiansson E."/>
            <person name="Moore E."/>
        </authorList>
    </citation>
    <scope>NUCLEOTIDE SEQUENCE [LARGE SCALE GENOMIC DNA]</scope>
    <source>
        <strain evidence="1 2">CCUG 31170</strain>
    </source>
</reference>
<dbReference type="STRING" id="123822.B0188_07020"/>
<dbReference type="Pfam" id="PF04317">
    <property type="entry name" value="DUF463"/>
    <property type="match status" value="1"/>
</dbReference>